<dbReference type="InterPro" id="IPR029787">
    <property type="entry name" value="Nucleotide_cyclase"/>
</dbReference>
<comment type="caution">
    <text evidence="5">The sequence shown here is derived from an EMBL/GenBank/DDBJ whole genome shotgun (WGS) entry which is preliminary data.</text>
</comment>
<dbReference type="Gene3D" id="3.30.70.270">
    <property type="match status" value="1"/>
</dbReference>
<dbReference type="EMBL" id="JAAMRR010001567">
    <property type="protein sequence ID" value="NGX99391.1"/>
    <property type="molecule type" value="Genomic_DNA"/>
</dbReference>
<dbReference type="InterPro" id="IPR043128">
    <property type="entry name" value="Rev_trsase/Diguanyl_cyclase"/>
</dbReference>
<keyword evidence="6" id="KW-1185">Reference proteome</keyword>
<keyword evidence="3" id="KW-1133">Transmembrane helix</keyword>
<dbReference type="GO" id="GO:0005886">
    <property type="term" value="C:plasma membrane"/>
    <property type="evidence" value="ECO:0007669"/>
    <property type="project" value="TreeGrafter"/>
</dbReference>
<organism evidence="5 6">
    <name type="scientific">Candidatus Afipia apatlaquensis</name>
    <dbReference type="NCBI Taxonomy" id="2712852"/>
    <lineage>
        <taxon>Bacteria</taxon>
        <taxon>Pseudomonadati</taxon>
        <taxon>Pseudomonadota</taxon>
        <taxon>Alphaproteobacteria</taxon>
        <taxon>Hyphomicrobiales</taxon>
        <taxon>Nitrobacteraceae</taxon>
        <taxon>Afipia</taxon>
    </lineage>
</organism>
<dbReference type="SMART" id="SM00267">
    <property type="entry name" value="GGDEF"/>
    <property type="match status" value="1"/>
</dbReference>
<feature type="domain" description="GGDEF" evidence="4">
    <location>
        <begin position="245"/>
        <end position="378"/>
    </location>
</feature>
<dbReference type="PANTHER" id="PTHR45138:SF9">
    <property type="entry name" value="DIGUANYLATE CYCLASE DGCM-RELATED"/>
    <property type="match status" value="1"/>
</dbReference>
<dbReference type="EC" id="2.7.7.65" evidence="1"/>
<evidence type="ECO:0000313" key="6">
    <source>
        <dbReference type="Proteomes" id="UP000480266"/>
    </source>
</evidence>
<sequence>MFLDQLSVLVAIGFSGASLGITFLMMWAIGRSETHLLIWSIGLALIVAGVVVFGAVVEKYNSGLLLTSFLFLIAGFGLLHAGCARFCTGRTNWTSTTVSVALAFISTSAAFALGYSGIGTMIGNIAIGALLLLIARHYWLARAESPLLMTANTICCVATAASFIACGYALAEQGQIVLTSRPSNWAEEFNSIMAIAGLTGIGALSLTLNQMRIANGHKSDAMRDALTGLLNRRALFDGRMGTAPAGTAVVMMDLDYFKTINDRFGHDSGDRILMAFADLIHANIRANDLAGRMGGEEFCIIMPDSSPKASAAVADRIRSQIEATIVHTENGPVRATVSAGIAIRSAEPETLQALLSRADAALYEAKASGRNRVQISGFSLAA</sequence>
<proteinExistence type="predicted"/>
<dbReference type="FunFam" id="3.30.70.270:FF:000001">
    <property type="entry name" value="Diguanylate cyclase domain protein"/>
    <property type="match status" value="1"/>
</dbReference>
<feature type="transmembrane region" description="Helical" evidence="3">
    <location>
        <begin position="151"/>
        <end position="171"/>
    </location>
</feature>
<feature type="transmembrane region" description="Helical" evidence="3">
    <location>
        <begin position="121"/>
        <end position="139"/>
    </location>
</feature>
<keyword evidence="3" id="KW-0472">Membrane</keyword>
<protein>
    <recommendedName>
        <fullName evidence="1">diguanylate cyclase</fullName>
        <ecNumber evidence="1">2.7.7.65</ecNumber>
    </recommendedName>
</protein>
<evidence type="ECO:0000256" key="2">
    <source>
        <dbReference type="ARBA" id="ARBA00034247"/>
    </source>
</evidence>
<dbReference type="PROSITE" id="PS50887">
    <property type="entry name" value="GGDEF"/>
    <property type="match status" value="1"/>
</dbReference>
<evidence type="ECO:0000313" key="5">
    <source>
        <dbReference type="EMBL" id="NGX99391.1"/>
    </source>
</evidence>
<keyword evidence="3" id="KW-0812">Transmembrane</keyword>
<feature type="transmembrane region" description="Helical" evidence="3">
    <location>
        <begin position="63"/>
        <end position="81"/>
    </location>
</feature>
<evidence type="ECO:0000259" key="4">
    <source>
        <dbReference type="PROSITE" id="PS50887"/>
    </source>
</evidence>
<dbReference type="InterPro" id="IPR000160">
    <property type="entry name" value="GGDEF_dom"/>
</dbReference>
<dbReference type="GO" id="GO:0043709">
    <property type="term" value="P:cell adhesion involved in single-species biofilm formation"/>
    <property type="evidence" value="ECO:0007669"/>
    <property type="project" value="TreeGrafter"/>
</dbReference>
<dbReference type="GO" id="GO:1902201">
    <property type="term" value="P:negative regulation of bacterial-type flagellum-dependent cell motility"/>
    <property type="evidence" value="ECO:0007669"/>
    <property type="project" value="TreeGrafter"/>
</dbReference>
<evidence type="ECO:0000256" key="1">
    <source>
        <dbReference type="ARBA" id="ARBA00012528"/>
    </source>
</evidence>
<dbReference type="AlphaFoldDB" id="A0A7C9VSC3"/>
<dbReference type="Pfam" id="PF00990">
    <property type="entry name" value="GGDEF"/>
    <property type="match status" value="1"/>
</dbReference>
<accession>A0A7C9VSC3</accession>
<reference evidence="5" key="1">
    <citation type="submission" date="2020-02" db="EMBL/GenBank/DDBJ databases">
        <title>Draft genome sequence of Candidatus Afipia apatlaquensis IBT-C3, a potential strain for decolorization of textile dyes.</title>
        <authorList>
            <person name="Sanchez-Reyes A."/>
            <person name="Breton-Deval L."/>
            <person name="Mangelson H."/>
            <person name="Sanchez-Flores A."/>
        </authorList>
    </citation>
    <scope>NUCLEOTIDE SEQUENCE [LARGE SCALE GENOMIC DNA]</scope>
    <source>
        <strain evidence="5">IBT-C3</strain>
    </source>
</reference>
<dbReference type="PANTHER" id="PTHR45138">
    <property type="entry name" value="REGULATORY COMPONENTS OF SENSORY TRANSDUCTION SYSTEM"/>
    <property type="match status" value="1"/>
</dbReference>
<dbReference type="CDD" id="cd01949">
    <property type="entry name" value="GGDEF"/>
    <property type="match status" value="1"/>
</dbReference>
<feature type="transmembrane region" description="Helical" evidence="3">
    <location>
        <begin position="36"/>
        <end position="57"/>
    </location>
</feature>
<feature type="transmembrane region" description="Helical" evidence="3">
    <location>
        <begin position="191"/>
        <end position="208"/>
    </location>
</feature>
<dbReference type="InterPro" id="IPR050469">
    <property type="entry name" value="Diguanylate_Cyclase"/>
</dbReference>
<comment type="catalytic activity">
    <reaction evidence="2">
        <text>2 GTP = 3',3'-c-di-GMP + 2 diphosphate</text>
        <dbReference type="Rhea" id="RHEA:24898"/>
        <dbReference type="ChEBI" id="CHEBI:33019"/>
        <dbReference type="ChEBI" id="CHEBI:37565"/>
        <dbReference type="ChEBI" id="CHEBI:58805"/>
        <dbReference type="EC" id="2.7.7.65"/>
    </reaction>
</comment>
<name>A0A7C9VSC3_9BRAD</name>
<feature type="transmembrane region" description="Helical" evidence="3">
    <location>
        <begin position="93"/>
        <end position="115"/>
    </location>
</feature>
<dbReference type="SUPFAM" id="SSF55073">
    <property type="entry name" value="Nucleotide cyclase"/>
    <property type="match status" value="1"/>
</dbReference>
<dbReference type="Proteomes" id="UP000480266">
    <property type="component" value="Unassembled WGS sequence"/>
</dbReference>
<dbReference type="GO" id="GO:0052621">
    <property type="term" value="F:diguanylate cyclase activity"/>
    <property type="evidence" value="ECO:0007669"/>
    <property type="project" value="UniProtKB-EC"/>
</dbReference>
<dbReference type="NCBIfam" id="TIGR00254">
    <property type="entry name" value="GGDEF"/>
    <property type="match status" value="1"/>
</dbReference>
<gene>
    <name evidence="5" type="ORF">G4V63_30605</name>
</gene>
<feature type="transmembrane region" description="Helical" evidence="3">
    <location>
        <begin position="6"/>
        <end position="29"/>
    </location>
</feature>
<evidence type="ECO:0000256" key="3">
    <source>
        <dbReference type="SAM" id="Phobius"/>
    </source>
</evidence>